<keyword evidence="17" id="KW-1185">Reference proteome</keyword>
<evidence type="ECO:0000256" key="2">
    <source>
        <dbReference type="ARBA" id="ARBA00004648"/>
    </source>
</evidence>
<evidence type="ECO:0000256" key="1">
    <source>
        <dbReference type="ARBA" id="ARBA00004323"/>
    </source>
</evidence>
<evidence type="ECO:0000256" key="8">
    <source>
        <dbReference type="ARBA" id="ARBA00022968"/>
    </source>
</evidence>
<name>A0ABV7E376_9RHOB</name>
<sequence>MSFGVVMLCHTALDRAAQVARHWAANGCPVVIHLDRRVPEAQRAALAAALSDLPDVRFSARVPCEWGTFSLVQATNIAATQLLASFPQVGHVLLASGACLPIRPVAELQAHLGAHPDTDFIESVTTADVGWTIGGLNKERFTLRFPFSWKKQRRLFDRYVVLQRRLGVQRRIPAGLVPHLGSQWWCLTRRSLQAILSHPDRPRLDRYFRRVWIPDESYFQTLVRQVSTRIESRSLTLCKFDFQGRPHVFYDDHLHLLRQSDAFVARKIWPQADLLYRTFLTELPERRAAPNPAKIDRLFAKAVERRTRGRPGLFMQSRFPTRARGGNRAAATYGVFQGFAQLFPDFHPWLARATGARVHGHLFAPDRVEFAENERVFTGGLSNSAALRDYNPGSFLTNLVWNTRGETQCFQFGPADVQDVTRFIAGDSNARVFIISGAFAVPLWRSARPAAAVRAEAARLQKIEADLIARLDHPEAKANVRIWSLAEFVENPAEPLMQLLDDLNPRGSHRDVDLPPMIPLLGFGAFLQDLRNQGMHPVLMGDFPIDFGSKSAPSPLLRLK</sequence>
<dbReference type="Proteomes" id="UP001595445">
    <property type="component" value="Unassembled WGS sequence"/>
</dbReference>
<feature type="domain" description="DUF5927" evidence="15">
    <location>
        <begin position="266"/>
        <end position="551"/>
    </location>
</feature>
<evidence type="ECO:0000256" key="5">
    <source>
        <dbReference type="ARBA" id="ARBA00022692"/>
    </source>
</evidence>
<keyword evidence="7" id="KW-0256">Endoplasmic reticulum</keyword>
<keyword evidence="6" id="KW-0479">Metal-binding</keyword>
<protein>
    <recommendedName>
        <fullName evidence="14">Peptide O-xylosyltransferase</fullName>
    </recommendedName>
</protein>
<gene>
    <name evidence="16" type="ORF">ACFOD6_22160</name>
</gene>
<dbReference type="InterPro" id="IPR043538">
    <property type="entry name" value="XYLT"/>
</dbReference>
<evidence type="ECO:0000256" key="4">
    <source>
        <dbReference type="ARBA" id="ARBA00022679"/>
    </source>
</evidence>
<keyword evidence="10" id="KW-0333">Golgi apparatus</keyword>
<keyword evidence="9" id="KW-1133">Transmembrane helix</keyword>
<dbReference type="InterPro" id="IPR003406">
    <property type="entry name" value="Glyco_trans_14"/>
</dbReference>
<evidence type="ECO:0000256" key="7">
    <source>
        <dbReference type="ARBA" id="ARBA00022824"/>
    </source>
</evidence>
<dbReference type="EMBL" id="JBHRSM010000055">
    <property type="protein sequence ID" value="MFC3088754.1"/>
    <property type="molecule type" value="Genomic_DNA"/>
</dbReference>
<comment type="caution">
    <text evidence="16">The sequence shown here is derived from an EMBL/GenBank/DDBJ whole genome shotgun (WGS) entry which is preliminary data.</text>
</comment>
<proteinExistence type="predicted"/>
<evidence type="ECO:0000256" key="12">
    <source>
        <dbReference type="ARBA" id="ARBA00023157"/>
    </source>
</evidence>
<keyword evidence="12" id="KW-1015">Disulfide bond</keyword>
<evidence type="ECO:0000256" key="9">
    <source>
        <dbReference type="ARBA" id="ARBA00022989"/>
    </source>
</evidence>
<keyword evidence="4" id="KW-0808">Transferase</keyword>
<keyword evidence="8" id="KW-0735">Signal-anchor</keyword>
<dbReference type="InterPro" id="IPR045971">
    <property type="entry name" value="DUF5927"/>
</dbReference>
<keyword evidence="3" id="KW-0328">Glycosyltransferase</keyword>
<evidence type="ECO:0000256" key="13">
    <source>
        <dbReference type="ARBA" id="ARBA00023180"/>
    </source>
</evidence>
<comment type="subcellular location">
    <subcellularLocation>
        <location evidence="2">Endoplasmic reticulum membrane</location>
        <topology evidence="2">Single-pass type II membrane protein</topology>
    </subcellularLocation>
    <subcellularLocation>
        <location evidence="1">Golgi apparatus membrane</location>
        <topology evidence="1">Single-pass type II membrane protein</topology>
    </subcellularLocation>
</comment>
<dbReference type="Pfam" id="PF19349">
    <property type="entry name" value="DUF5927"/>
    <property type="match status" value="1"/>
</dbReference>
<evidence type="ECO:0000256" key="10">
    <source>
        <dbReference type="ARBA" id="ARBA00023034"/>
    </source>
</evidence>
<evidence type="ECO:0000256" key="3">
    <source>
        <dbReference type="ARBA" id="ARBA00022676"/>
    </source>
</evidence>
<evidence type="ECO:0000313" key="16">
    <source>
        <dbReference type="EMBL" id="MFC3088754.1"/>
    </source>
</evidence>
<dbReference type="PANTHER" id="PTHR46025:SF3">
    <property type="entry name" value="XYLOSYLTRANSFERASE OXT"/>
    <property type="match status" value="1"/>
</dbReference>
<evidence type="ECO:0000256" key="14">
    <source>
        <dbReference type="ARBA" id="ARBA00042865"/>
    </source>
</evidence>
<evidence type="ECO:0000256" key="6">
    <source>
        <dbReference type="ARBA" id="ARBA00022723"/>
    </source>
</evidence>
<evidence type="ECO:0000259" key="15">
    <source>
        <dbReference type="Pfam" id="PF19349"/>
    </source>
</evidence>
<evidence type="ECO:0000256" key="11">
    <source>
        <dbReference type="ARBA" id="ARBA00023136"/>
    </source>
</evidence>
<accession>A0ABV7E376</accession>
<dbReference type="RefSeq" id="WP_197643610.1">
    <property type="nucleotide sequence ID" value="NZ_JAEACP010000009.1"/>
</dbReference>
<organism evidence="16 17">
    <name type="scientific">Tabrizicola soli</name>
    <dbReference type="NCBI Taxonomy" id="2185115"/>
    <lineage>
        <taxon>Bacteria</taxon>
        <taxon>Pseudomonadati</taxon>
        <taxon>Pseudomonadota</taxon>
        <taxon>Alphaproteobacteria</taxon>
        <taxon>Rhodobacterales</taxon>
        <taxon>Paracoccaceae</taxon>
        <taxon>Tabrizicola</taxon>
    </lineage>
</organism>
<keyword evidence="13" id="KW-0325">Glycoprotein</keyword>
<evidence type="ECO:0000313" key="17">
    <source>
        <dbReference type="Proteomes" id="UP001595445"/>
    </source>
</evidence>
<keyword evidence="5" id="KW-0812">Transmembrane</keyword>
<dbReference type="PANTHER" id="PTHR46025">
    <property type="entry name" value="XYLOSYLTRANSFERASE OXT"/>
    <property type="match status" value="1"/>
</dbReference>
<reference evidence="17" key="1">
    <citation type="journal article" date="2019" name="Int. J. Syst. Evol. Microbiol.">
        <title>The Global Catalogue of Microorganisms (GCM) 10K type strain sequencing project: providing services to taxonomists for standard genome sequencing and annotation.</title>
        <authorList>
            <consortium name="The Broad Institute Genomics Platform"/>
            <consortium name="The Broad Institute Genome Sequencing Center for Infectious Disease"/>
            <person name="Wu L."/>
            <person name="Ma J."/>
        </authorList>
    </citation>
    <scope>NUCLEOTIDE SEQUENCE [LARGE SCALE GENOMIC DNA]</scope>
    <source>
        <strain evidence="17">KCTC 62102</strain>
    </source>
</reference>
<dbReference type="Pfam" id="PF02485">
    <property type="entry name" value="Branch"/>
    <property type="match status" value="1"/>
</dbReference>
<keyword evidence="11" id="KW-0472">Membrane</keyword>